<comment type="caution">
    <text evidence="9">The sequence shown here is derived from an EMBL/GenBank/DDBJ whole genome shotgun (WGS) entry which is preliminary data.</text>
</comment>
<evidence type="ECO:0000256" key="4">
    <source>
        <dbReference type="ARBA" id="ARBA00022989"/>
    </source>
</evidence>
<evidence type="ECO:0000256" key="5">
    <source>
        <dbReference type="ARBA" id="ARBA00023136"/>
    </source>
</evidence>
<feature type="transmembrane region" description="Helical" evidence="8">
    <location>
        <begin position="66"/>
        <end position="88"/>
    </location>
</feature>
<dbReference type="GO" id="GO:0005886">
    <property type="term" value="C:plasma membrane"/>
    <property type="evidence" value="ECO:0007669"/>
    <property type="project" value="UniProtKB-SubCell"/>
</dbReference>
<keyword evidence="4 8" id="KW-1133">Transmembrane helix</keyword>
<keyword evidence="10" id="KW-1185">Reference proteome</keyword>
<name>A0A482W660_ASBVE</name>
<dbReference type="GO" id="GO:0043025">
    <property type="term" value="C:neuronal cell body"/>
    <property type="evidence" value="ECO:0007669"/>
    <property type="project" value="TreeGrafter"/>
</dbReference>
<dbReference type="GO" id="GO:0008049">
    <property type="term" value="P:male courtship behavior"/>
    <property type="evidence" value="ECO:0007669"/>
    <property type="project" value="TreeGrafter"/>
</dbReference>
<evidence type="ECO:0000313" key="10">
    <source>
        <dbReference type="Proteomes" id="UP000292052"/>
    </source>
</evidence>
<dbReference type="EMBL" id="QDEB01024482">
    <property type="protein sequence ID" value="RZC40630.1"/>
    <property type="molecule type" value="Genomic_DNA"/>
</dbReference>
<feature type="transmembrane region" description="Helical" evidence="8">
    <location>
        <begin position="118"/>
        <end position="142"/>
    </location>
</feature>
<dbReference type="GO" id="GO:0030425">
    <property type="term" value="C:dendrite"/>
    <property type="evidence" value="ECO:0007669"/>
    <property type="project" value="TreeGrafter"/>
</dbReference>
<feature type="transmembrane region" description="Helical" evidence="8">
    <location>
        <begin position="36"/>
        <end position="54"/>
    </location>
</feature>
<dbReference type="InterPro" id="IPR013604">
    <property type="entry name" value="7TM_chemorcpt"/>
</dbReference>
<gene>
    <name evidence="9" type="ORF">BDFB_013095</name>
</gene>
<dbReference type="GO" id="GO:0007635">
    <property type="term" value="P:chemosensory behavior"/>
    <property type="evidence" value="ECO:0007669"/>
    <property type="project" value="TreeGrafter"/>
</dbReference>
<dbReference type="GO" id="GO:0030424">
    <property type="term" value="C:axon"/>
    <property type="evidence" value="ECO:0007669"/>
    <property type="project" value="TreeGrafter"/>
</dbReference>
<dbReference type="PANTHER" id="PTHR21143:SF104">
    <property type="entry name" value="GUSTATORY RECEPTOR 8A-RELATED"/>
    <property type="match status" value="1"/>
</dbReference>
<keyword evidence="3 8" id="KW-0812">Transmembrane</keyword>
<reference evidence="9 10" key="1">
    <citation type="submission" date="2017-03" db="EMBL/GenBank/DDBJ databases">
        <title>Genome of the blue death feigning beetle - Asbolus verrucosus.</title>
        <authorList>
            <person name="Rider S.D."/>
        </authorList>
    </citation>
    <scope>NUCLEOTIDE SEQUENCE [LARGE SCALE GENOMIC DNA]</scope>
    <source>
        <strain evidence="9">Butters</strain>
        <tissue evidence="9">Head and leg muscle</tissue>
    </source>
</reference>
<dbReference type="GO" id="GO:0007165">
    <property type="term" value="P:signal transduction"/>
    <property type="evidence" value="ECO:0007669"/>
    <property type="project" value="UniProtKB-KW"/>
</dbReference>
<evidence type="ECO:0000256" key="3">
    <source>
        <dbReference type="ARBA" id="ARBA00022692"/>
    </source>
</evidence>
<comment type="subcellular location">
    <subcellularLocation>
        <location evidence="1">Cell membrane</location>
        <topology evidence="1">Multi-pass membrane protein</topology>
    </subcellularLocation>
</comment>
<keyword evidence="5 8" id="KW-0472">Membrane</keyword>
<dbReference type="Proteomes" id="UP000292052">
    <property type="component" value="Unassembled WGS sequence"/>
</dbReference>
<proteinExistence type="predicted"/>
<dbReference type="AlphaFoldDB" id="A0A482W660"/>
<sequence length="275" mass="31956">MSFRQLKLVMKVGKFLAVTPDYAETQKTFCQKLHTFFMVGWITAGFVTACVYRYTTYTQFIHMKVVVQLSIDLSLYALNIYTIVTALSKRPQWYRLIRNLKKTQNANKAKSVDIFNDIFGWPLLFITTFTTLQVLIYLQIIFVKAFNTIQLIIYSFSYMFWHCTGTFYNMLLCDAVLCEFEEILAVAHSLEKYFISENRKNEELRKFIKVVKDNFPSFSAARFFNVGKTTVLGISNAIISFLIVMIQFEINQKSGPAPSDFDCTLHCQCNKTKNE</sequence>
<evidence type="ECO:0000313" key="9">
    <source>
        <dbReference type="EMBL" id="RZC40630.1"/>
    </source>
</evidence>
<dbReference type="PANTHER" id="PTHR21143">
    <property type="entry name" value="INVERTEBRATE GUSTATORY RECEPTOR"/>
    <property type="match status" value="1"/>
</dbReference>
<keyword evidence="2" id="KW-1003">Cell membrane</keyword>
<evidence type="ECO:0000256" key="8">
    <source>
        <dbReference type="SAM" id="Phobius"/>
    </source>
</evidence>
<dbReference type="Pfam" id="PF08395">
    <property type="entry name" value="7tm_7"/>
    <property type="match status" value="1"/>
</dbReference>
<evidence type="ECO:0000256" key="6">
    <source>
        <dbReference type="ARBA" id="ARBA00023170"/>
    </source>
</evidence>
<evidence type="ECO:0000256" key="2">
    <source>
        <dbReference type="ARBA" id="ARBA00022475"/>
    </source>
</evidence>
<dbReference type="OrthoDB" id="5795306at2759"/>
<organism evidence="9 10">
    <name type="scientific">Asbolus verrucosus</name>
    <name type="common">Desert ironclad beetle</name>
    <dbReference type="NCBI Taxonomy" id="1661398"/>
    <lineage>
        <taxon>Eukaryota</taxon>
        <taxon>Metazoa</taxon>
        <taxon>Ecdysozoa</taxon>
        <taxon>Arthropoda</taxon>
        <taxon>Hexapoda</taxon>
        <taxon>Insecta</taxon>
        <taxon>Pterygota</taxon>
        <taxon>Neoptera</taxon>
        <taxon>Endopterygota</taxon>
        <taxon>Coleoptera</taxon>
        <taxon>Polyphaga</taxon>
        <taxon>Cucujiformia</taxon>
        <taxon>Tenebrionidae</taxon>
        <taxon>Pimeliinae</taxon>
        <taxon>Asbolus</taxon>
    </lineage>
</organism>
<evidence type="ECO:0000256" key="1">
    <source>
        <dbReference type="ARBA" id="ARBA00004651"/>
    </source>
</evidence>
<accession>A0A482W660</accession>
<protein>
    <submittedName>
        <fullName evidence="9">7tm 7 domain containing protein</fullName>
    </submittedName>
</protein>
<keyword evidence="6" id="KW-0675">Receptor</keyword>
<dbReference type="GO" id="GO:0050909">
    <property type="term" value="P:sensory perception of taste"/>
    <property type="evidence" value="ECO:0007669"/>
    <property type="project" value="InterPro"/>
</dbReference>
<evidence type="ECO:0000256" key="7">
    <source>
        <dbReference type="ARBA" id="ARBA00023224"/>
    </source>
</evidence>
<keyword evidence="7" id="KW-0807">Transducer</keyword>